<reference evidence="5" key="1">
    <citation type="submission" date="2016-10" db="EMBL/GenBank/DDBJ databases">
        <authorList>
            <person name="Varghese N."/>
            <person name="Submissions S."/>
        </authorList>
    </citation>
    <scope>NUCLEOTIDE SEQUENCE [LARGE SCALE GENOMIC DNA]</scope>
    <source>
        <strain evidence="5">CGMCC 4.7047</strain>
    </source>
</reference>
<keyword evidence="5" id="KW-1185">Reference proteome</keyword>
<sequence length="268" mass="29095">MSHRTTPTAAADAPHGDNRSTNGSDTMRLDDHRVVITAAGRDFGRTLAIRFADLGAEVYLSARGLEAAERVVAEIRDRGHERVHAFACDLTDPASIRDFASGVARHTDRVDLLINNGSRWLEGPDLLSATDTDVIDTITSGATGTVLTVKNFLPLLLNSDRPDIVTMVSACGTAGHHRSDAHDAFYTAKSAQAGFAEILSKRLRPQGVRVISLYPPDFDNADPLSEEWDTTPRGSQDALTSHSLVDCVLFAVGQPRDCFIKAFHFEQV</sequence>
<dbReference type="GO" id="GO:0016616">
    <property type="term" value="F:oxidoreductase activity, acting on the CH-OH group of donors, NAD or NADP as acceptor"/>
    <property type="evidence" value="ECO:0007669"/>
    <property type="project" value="TreeGrafter"/>
</dbReference>
<dbReference type="PANTHER" id="PTHR24322:SF736">
    <property type="entry name" value="RETINOL DEHYDROGENASE 10"/>
    <property type="match status" value="1"/>
</dbReference>
<evidence type="ECO:0000313" key="4">
    <source>
        <dbReference type="EMBL" id="SFS85437.1"/>
    </source>
</evidence>
<keyword evidence="2" id="KW-0560">Oxidoreductase</keyword>
<proteinExistence type="inferred from homology"/>
<evidence type="ECO:0000313" key="5">
    <source>
        <dbReference type="Proteomes" id="UP000198873"/>
    </source>
</evidence>
<organism evidence="4 5">
    <name type="scientific">Streptomyces harbinensis</name>
    <dbReference type="NCBI Taxonomy" id="1176198"/>
    <lineage>
        <taxon>Bacteria</taxon>
        <taxon>Bacillati</taxon>
        <taxon>Actinomycetota</taxon>
        <taxon>Actinomycetes</taxon>
        <taxon>Kitasatosporales</taxon>
        <taxon>Streptomycetaceae</taxon>
        <taxon>Streptomyces</taxon>
    </lineage>
</organism>
<evidence type="ECO:0000256" key="1">
    <source>
        <dbReference type="ARBA" id="ARBA00006484"/>
    </source>
</evidence>
<protein>
    <submittedName>
        <fullName evidence="4">NAD(P)-dependent dehydrogenase, short-chain alcohol dehydrogenase family</fullName>
    </submittedName>
</protein>
<gene>
    <name evidence="4" type="ORF">SAMN05444716_104469</name>
</gene>
<dbReference type="STRING" id="1176198.SAMN05444716_104469"/>
<dbReference type="Gene3D" id="3.40.50.720">
    <property type="entry name" value="NAD(P)-binding Rossmann-like Domain"/>
    <property type="match status" value="1"/>
</dbReference>
<feature type="region of interest" description="Disordered" evidence="3">
    <location>
        <begin position="1"/>
        <end position="26"/>
    </location>
</feature>
<comment type="similarity">
    <text evidence="1">Belongs to the short-chain dehydrogenases/reductases (SDR) family.</text>
</comment>
<dbReference type="InterPro" id="IPR002347">
    <property type="entry name" value="SDR_fam"/>
</dbReference>
<evidence type="ECO:0000256" key="3">
    <source>
        <dbReference type="SAM" id="MobiDB-lite"/>
    </source>
</evidence>
<dbReference type="EMBL" id="FPAB01000004">
    <property type="protein sequence ID" value="SFS85437.1"/>
    <property type="molecule type" value="Genomic_DNA"/>
</dbReference>
<dbReference type="Pfam" id="PF00106">
    <property type="entry name" value="adh_short"/>
    <property type="match status" value="1"/>
</dbReference>
<dbReference type="CDD" id="cd05233">
    <property type="entry name" value="SDR_c"/>
    <property type="match status" value="1"/>
</dbReference>
<dbReference type="PANTHER" id="PTHR24322">
    <property type="entry name" value="PKSB"/>
    <property type="match status" value="1"/>
</dbReference>
<dbReference type="InterPro" id="IPR036291">
    <property type="entry name" value="NAD(P)-bd_dom_sf"/>
</dbReference>
<dbReference type="AlphaFoldDB" id="A0A1I6T932"/>
<name>A0A1I6T932_9ACTN</name>
<accession>A0A1I6T932</accession>
<evidence type="ECO:0000256" key="2">
    <source>
        <dbReference type="ARBA" id="ARBA00023002"/>
    </source>
</evidence>
<dbReference type="Proteomes" id="UP000198873">
    <property type="component" value="Unassembled WGS sequence"/>
</dbReference>
<dbReference type="SUPFAM" id="SSF51735">
    <property type="entry name" value="NAD(P)-binding Rossmann-fold domains"/>
    <property type="match status" value="1"/>
</dbReference>